<feature type="chain" id="PRO_5032854320" evidence="2">
    <location>
        <begin position="31"/>
        <end position="192"/>
    </location>
</feature>
<dbReference type="EMBL" id="JACIJP010000001">
    <property type="protein sequence ID" value="MBB6122773.1"/>
    <property type="molecule type" value="Genomic_DNA"/>
</dbReference>
<name>A0A841IVS7_9SPHN</name>
<dbReference type="RefSeq" id="WP_184077160.1">
    <property type="nucleotide sequence ID" value="NZ_JACIJP010000001.1"/>
</dbReference>
<keyword evidence="2" id="KW-0732">Signal</keyword>
<protein>
    <submittedName>
        <fullName evidence="3">Flagellar motility protein MotE (MotC chaperone)</fullName>
    </submittedName>
</protein>
<keyword evidence="3" id="KW-0966">Cell projection</keyword>
<keyword evidence="3" id="KW-0969">Cilium</keyword>
<feature type="signal peptide" evidence="2">
    <location>
        <begin position="1"/>
        <end position="30"/>
    </location>
</feature>
<proteinExistence type="predicted"/>
<evidence type="ECO:0000313" key="4">
    <source>
        <dbReference type="Proteomes" id="UP000552700"/>
    </source>
</evidence>
<evidence type="ECO:0000313" key="3">
    <source>
        <dbReference type="EMBL" id="MBB6122773.1"/>
    </source>
</evidence>
<sequence length="192" mass="19914">MTSVLARSPARQRPLLLIMLTGAAALSAVAGVVGATAPPPAAAPAPQNRMAATIDDAIASRDRMATANMRALDLREQAAKAAQARLSATLAAKQQQDSGPAADPSAPDQYDALAKIYQAMKPAKAAPVFEALDLEVQYLVAKKMRERSTAMLLAAMSPSGAARLTMALAGRKPLRKEPDASRTSAIGATRSP</sequence>
<feature type="region of interest" description="Disordered" evidence="1">
    <location>
        <begin position="169"/>
        <end position="192"/>
    </location>
</feature>
<organism evidence="3 4">
    <name type="scientific">Sphingobium subterraneum</name>
    <dbReference type="NCBI Taxonomy" id="627688"/>
    <lineage>
        <taxon>Bacteria</taxon>
        <taxon>Pseudomonadati</taxon>
        <taxon>Pseudomonadota</taxon>
        <taxon>Alphaproteobacteria</taxon>
        <taxon>Sphingomonadales</taxon>
        <taxon>Sphingomonadaceae</taxon>
        <taxon>Sphingobium</taxon>
    </lineage>
</organism>
<evidence type="ECO:0000256" key="2">
    <source>
        <dbReference type="SAM" id="SignalP"/>
    </source>
</evidence>
<dbReference type="SUPFAM" id="SSF158791">
    <property type="entry name" value="MgtE N-terminal domain-like"/>
    <property type="match status" value="1"/>
</dbReference>
<keyword evidence="3" id="KW-0282">Flagellum</keyword>
<dbReference type="AlphaFoldDB" id="A0A841IVS7"/>
<dbReference type="Proteomes" id="UP000552700">
    <property type="component" value="Unassembled WGS sequence"/>
</dbReference>
<reference evidence="3 4" key="1">
    <citation type="submission" date="2020-08" db="EMBL/GenBank/DDBJ databases">
        <title>Genomic Encyclopedia of Type Strains, Phase IV (KMG-IV): sequencing the most valuable type-strain genomes for metagenomic binning, comparative biology and taxonomic classification.</title>
        <authorList>
            <person name="Goeker M."/>
        </authorList>
    </citation>
    <scope>NUCLEOTIDE SEQUENCE [LARGE SCALE GENOMIC DNA]</scope>
    <source>
        <strain evidence="3 4">DSM 102255</strain>
    </source>
</reference>
<keyword evidence="4" id="KW-1185">Reference proteome</keyword>
<accession>A0A841IVS7</accession>
<evidence type="ECO:0000256" key="1">
    <source>
        <dbReference type="SAM" id="MobiDB-lite"/>
    </source>
</evidence>
<comment type="caution">
    <text evidence="3">The sequence shown here is derived from an EMBL/GenBank/DDBJ whole genome shotgun (WGS) entry which is preliminary data.</text>
</comment>
<gene>
    <name evidence="3" type="ORF">FHS92_000480</name>
</gene>
<feature type="compositionally biased region" description="Polar residues" evidence="1">
    <location>
        <begin position="181"/>
        <end position="192"/>
    </location>
</feature>